<proteinExistence type="predicted"/>
<dbReference type="AlphaFoldDB" id="A0A1B1BAL3"/>
<dbReference type="KEGG" id="sgs:AVL59_45285"/>
<name>A0A1B1BAL3_9ACTN</name>
<evidence type="ECO:0000313" key="2">
    <source>
        <dbReference type="Proteomes" id="UP000092659"/>
    </source>
</evidence>
<gene>
    <name evidence="1" type="ORF">AVL59_45285</name>
</gene>
<organism evidence="1 2">
    <name type="scientific">Streptomyces griseochromogenes</name>
    <dbReference type="NCBI Taxonomy" id="68214"/>
    <lineage>
        <taxon>Bacteria</taxon>
        <taxon>Bacillati</taxon>
        <taxon>Actinomycetota</taxon>
        <taxon>Actinomycetes</taxon>
        <taxon>Kitasatosporales</taxon>
        <taxon>Streptomycetaceae</taxon>
        <taxon>Streptomyces</taxon>
    </lineage>
</organism>
<dbReference type="Proteomes" id="UP000092659">
    <property type="component" value="Chromosome"/>
</dbReference>
<dbReference type="EMBL" id="CP016279">
    <property type="protein sequence ID" value="ANP55868.1"/>
    <property type="molecule type" value="Genomic_DNA"/>
</dbReference>
<evidence type="ECO:0000313" key="1">
    <source>
        <dbReference type="EMBL" id="ANP55868.1"/>
    </source>
</evidence>
<reference evidence="1 2" key="1">
    <citation type="submission" date="2016-06" db="EMBL/GenBank/DDBJ databases">
        <title>Complete genome sequence of Streptomyces griseochromogenes ATCC 14511, the Blasticidin S producer.</title>
        <authorList>
            <person name="Wu L."/>
        </authorList>
    </citation>
    <scope>NUCLEOTIDE SEQUENCE [LARGE SCALE GENOMIC DNA]</scope>
    <source>
        <strain evidence="1 2">ATCC 14511</strain>
    </source>
</reference>
<accession>A0A1B1BAL3</accession>
<sequence>MVTADQAFPARIDGFTTVKQSGGPNCTGSGMVGPNLTALIRRSKGCRGVVGALYKDAANNEYTIVVFGMKDPRDAVHLVTTLGSNPMDYEVGVLLPPAGSGLRPLPADSGLVQSFAGTGRLAVVGLAQWSDGRAKDYQSLVGGLQPLIGAVTKTAGGHDHA</sequence>
<dbReference type="STRING" id="68214.AVL59_45285"/>
<protein>
    <submittedName>
        <fullName evidence="1">Uncharacterized protein</fullName>
    </submittedName>
</protein>